<dbReference type="InterPro" id="IPR017853">
    <property type="entry name" value="GH"/>
</dbReference>
<dbReference type="OrthoDB" id="65569at2759"/>
<accession>A0A9Q0JQ66</accession>
<keyword evidence="2" id="KW-0378">Hydrolase</keyword>
<dbReference type="Gene3D" id="3.20.20.80">
    <property type="entry name" value="Glycosidases"/>
    <property type="match status" value="1"/>
</dbReference>
<protein>
    <recommendedName>
        <fullName evidence="8">Beta-glucosidase</fullName>
    </recommendedName>
</protein>
<dbReference type="AlphaFoldDB" id="A0A9Q0JQ66"/>
<evidence type="ECO:0000256" key="2">
    <source>
        <dbReference type="ARBA" id="ARBA00022801"/>
    </source>
</evidence>
<dbReference type="GO" id="GO:0008422">
    <property type="term" value="F:beta-glucosidase activity"/>
    <property type="evidence" value="ECO:0007669"/>
    <property type="project" value="TreeGrafter"/>
</dbReference>
<dbReference type="Pfam" id="PF00232">
    <property type="entry name" value="Glyco_hydro_1"/>
    <property type="match status" value="1"/>
</dbReference>
<dbReference type="PROSITE" id="PS00653">
    <property type="entry name" value="GLYCOSYL_HYDROL_F1_2"/>
    <property type="match status" value="1"/>
</dbReference>
<reference evidence="6" key="2">
    <citation type="journal article" date="2023" name="Plants (Basel)">
        <title>Annotation of the Turnera subulata (Passifloraceae) Draft Genome Reveals the S-Locus Evolved after the Divergence of Turneroideae from Passifloroideae in a Stepwise Manner.</title>
        <authorList>
            <person name="Henning P.M."/>
            <person name="Roalson E.H."/>
            <person name="Mir W."/>
            <person name="McCubbin A.G."/>
            <person name="Shore J.S."/>
        </authorList>
    </citation>
    <scope>NUCLEOTIDE SEQUENCE</scope>
    <source>
        <strain evidence="6">F60SS</strain>
    </source>
</reference>
<proteinExistence type="inferred from homology"/>
<evidence type="ECO:0000256" key="4">
    <source>
        <dbReference type="RuleBase" id="RU003690"/>
    </source>
</evidence>
<feature type="signal peptide" evidence="5">
    <location>
        <begin position="1"/>
        <end position="37"/>
    </location>
</feature>
<dbReference type="SUPFAM" id="SSF51445">
    <property type="entry name" value="(Trans)glycosidases"/>
    <property type="match status" value="1"/>
</dbReference>
<dbReference type="FunFam" id="3.20.20.80:FF:000020">
    <property type="entry name" value="Beta-glucosidase 12"/>
    <property type="match status" value="1"/>
</dbReference>
<comment type="similarity">
    <text evidence="1 4">Belongs to the glycosyl hydrolase 1 family.</text>
</comment>
<keyword evidence="3" id="KW-0326">Glycosidase</keyword>
<dbReference type="GO" id="GO:0005975">
    <property type="term" value="P:carbohydrate metabolic process"/>
    <property type="evidence" value="ECO:0007669"/>
    <property type="project" value="InterPro"/>
</dbReference>
<reference evidence="6" key="1">
    <citation type="submission" date="2022-02" db="EMBL/GenBank/DDBJ databases">
        <authorList>
            <person name="Henning P.M."/>
            <person name="McCubbin A.G."/>
            <person name="Shore J.S."/>
        </authorList>
    </citation>
    <scope>NUCLEOTIDE SEQUENCE</scope>
    <source>
        <strain evidence="6">F60SS</strain>
        <tissue evidence="6">Leaves</tissue>
    </source>
</reference>
<dbReference type="Proteomes" id="UP001141552">
    <property type="component" value="Unassembled WGS sequence"/>
</dbReference>
<sequence length="576" mass="66211">MECMTSFFNNHPQWGVNGRSLLLGIIMSLILLSSLDPVKPKTQTNCTVLEDNFSRESFPDGFIFGTASSAYQYEGATDEGGKGRHIWDTFTHEHPEWIQDGSNGGVAIDFYHRYKEDIRKMKELNMDSFRFSFSWARILPNGTVKGGVNQEGIDFYNNLIDEMVSNGLVPFVTLFHWDTPQALQDEYDGFLSRRIVKDFQDYADLCFQEFGDRVKHWVTINEPWAYSYRAHDQGDFAPGRCSSWVKGCKHGNSATEPYIVAHNQLLAHAAAVQVYRGKHQALQNGEIGMTLNTYWYEPHSNSVADKLAAKRALDFMFGWFMDPMTFGEYPTSMRAIVGERLPRFTAEESMRLKGSYDFIGLNYYSSYYAADASHLGSNPNHLRYETDSHVNATSERNGVPIGLQAASSWLNIYPQGIRYLLNHTKDTYKNPNIYITENGYDEFTNPALSLEEALDDTCRIQYYRDHLKHVLKSIKDYNVKVKGFFVWSYADNFEWECGYTVRFGLYYIDYADDLKRHPKRSVIWFKNFLRKDSFGNGLTWSRLFGFKNPGGINLSVHILRSAICSVAKSFGQAMRR</sequence>
<dbReference type="PANTHER" id="PTHR10353">
    <property type="entry name" value="GLYCOSYL HYDROLASE"/>
    <property type="match status" value="1"/>
</dbReference>
<dbReference type="EMBL" id="JAKUCV010000802">
    <property type="protein sequence ID" value="KAJ4848775.1"/>
    <property type="molecule type" value="Genomic_DNA"/>
</dbReference>
<evidence type="ECO:0008006" key="8">
    <source>
        <dbReference type="Google" id="ProtNLM"/>
    </source>
</evidence>
<comment type="caution">
    <text evidence="6">The sequence shown here is derived from an EMBL/GenBank/DDBJ whole genome shotgun (WGS) entry which is preliminary data.</text>
</comment>
<feature type="chain" id="PRO_5040197797" description="Beta-glucosidase" evidence="5">
    <location>
        <begin position="38"/>
        <end position="576"/>
    </location>
</feature>
<evidence type="ECO:0000256" key="3">
    <source>
        <dbReference type="ARBA" id="ARBA00023295"/>
    </source>
</evidence>
<keyword evidence="5" id="KW-0732">Signal</keyword>
<dbReference type="PRINTS" id="PR00131">
    <property type="entry name" value="GLHYDRLASE1"/>
</dbReference>
<evidence type="ECO:0000313" key="6">
    <source>
        <dbReference type="EMBL" id="KAJ4848775.1"/>
    </source>
</evidence>
<keyword evidence="7" id="KW-1185">Reference proteome</keyword>
<evidence type="ECO:0000256" key="1">
    <source>
        <dbReference type="ARBA" id="ARBA00010838"/>
    </source>
</evidence>
<dbReference type="InterPro" id="IPR001360">
    <property type="entry name" value="Glyco_hydro_1"/>
</dbReference>
<dbReference type="InterPro" id="IPR033132">
    <property type="entry name" value="GH_1_N_CS"/>
</dbReference>
<gene>
    <name evidence="6" type="ORF">Tsubulata_045175</name>
</gene>
<organism evidence="6 7">
    <name type="scientific">Turnera subulata</name>
    <dbReference type="NCBI Taxonomy" id="218843"/>
    <lineage>
        <taxon>Eukaryota</taxon>
        <taxon>Viridiplantae</taxon>
        <taxon>Streptophyta</taxon>
        <taxon>Embryophyta</taxon>
        <taxon>Tracheophyta</taxon>
        <taxon>Spermatophyta</taxon>
        <taxon>Magnoliopsida</taxon>
        <taxon>eudicotyledons</taxon>
        <taxon>Gunneridae</taxon>
        <taxon>Pentapetalae</taxon>
        <taxon>rosids</taxon>
        <taxon>fabids</taxon>
        <taxon>Malpighiales</taxon>
        <taxon>Passifloraceae</taxon>
        <taxon>Turnera</taxon>
    </lineage>
</organism>
<evidence type="ECO:0000256" key="5">
    <source>
        <dbReference type="SAM" id="SignalP"/>
    </source>
</evidence>
<evidence type="ECO:0000313" key="7">
    <source>
        <dbReference type="Proteomes" id="UP001141552"/>
    </source>
</evidence>
<name>A0A9Q0JQ66_9ROSI</name>
<dbReference type="PANTHER" id="PTHR10353:SF267">
    <property type="entry name" value="BETA-GLUCOSIDASE"/>
    <property type="match status" value="1"/>
</dbReference>